<evidence type="ECO:0000313" key="2">
    <source>
        <dbReference type="EMBL" id="KAK4830055.1"/>
    </source>
</evidence>
<name>A0AAN7NQ73_MYCAM</name>
<accession>A0AAN7NQ73</accession>
<keyword evidence="3" id="KW-1185">Reference proteome</keyword>
<protein>
    <submittedName>
        <fullName evidence="2">Uncharacterized protein</fullName>
    </submittedName>
</protein>
<feature type="region of interest" description="Disordered" evidence="1">
    <location>
        <begin position="133"/>
        <end position="174"/>
    </location>
</feature>
<dbReference type="AlphaFoldDB" id="A0AAN7NQ73"/>
<dbReference type="EMBL" id="JAUNZN010000001">
    <property type="protein sequence ID" value="KAK4830055.1"/>
    <property type="molecule type" value="Genomic_DNA"/>
</dbReference>
<feature type="compositionally biased region" description="Basic and acidic residues" evidence="1">
    <location>
        <begin position="133"/>
        <end position="143"/>
    </location>
</feature>
<reference evidence="2 3" key="1">
    <citation type="journal article" date="2023" name="J. Hered.">
        <title>Chromosome-level genome of the wood stork (Mycteria americana) provides insight into avian chromosome evolution.</title>
        <authorList>
            <person name="Flamio R. Jr."/>
            <person name="Ramstad K.M."/>
        </authorList>
    </citation>
    <scope>NUCLEOTIDE SEQUENCE [LARGE SCALE GENOMIC DNA]</scope>
    <source>
        <strain evidence="2">JAX WOST 10</strain>
    </source>
</reference>
<comment type="caution">
    <text evidence="2">The sequence shown here is derived from an EMBL/GenBank/DDBJ whole genome shotgun (WGS) entry which is preliminary data.</text>
</comment>
<evidence type="ECO:0000313" key="3">
    <source>
        <dbReference type="Proteomes" id="UP001333110"/>
    </source>
</evidence>
<dbReference type="Proteomes" id="UP001333110">
    <property type="component" value="Unassembled WGS sequence"/>
</dbReference>
<sequence length="174" mass="19145">MGKYLGRWAPPVFWNFTPEQVQNPEKLVKYLEQVCCHPGNSRDTQITATCCSLAHAYRALFNTVQYPQGEEVSGSDDKMTGTVATPNPAIGTAATPVFATATAAEPENQPLPVSVAPIHKKKYWIRKSAHLVREETPTKKGKEEEVDEAGYLEAGPSREEEEEEAELINGVVTT</sequence>
<organism evidence="2 3">
    <name type="scientific">Mycteria americana</name>
    <name type="common">Wood stork</name>
    <dbReference type="NCBI Taxonomy" id="33587"/>
    <lineage>
        <taxon>Eukaryota</taxon>
        <taxon>Metazoa</taxon>
        <taxon>Chordata</taxon>
        <taxon>Craniata</taxon>
        <taxon>Vertebrata</taxon>
        <taxon>Euteleostomi</taxon>
        <taxon>Archelosauria</taxon>
        <taxon>Archosauria</taxon>
        <taxon>Dinosauria</taxon>
        <taxon>Saurischia</taxon>
        <taxon>Theropoda</taxon>
        <taxon>Coelurosauria</taxon>
        <taxon>Aves</taxon>
        <taxon>Neognathae</taxon>
        <taxon>Neoaves</taxon>
        <taxon>Aequornithes</taxon>
        <taxon>Ciconiiformes</taxon>
        <taxon>Ciconiidae</taxon>
        <taxon>Mycteria</taxon>
    </lineage>
</organism>
<evidence type="ECO:0000256" key="1">
    <source>
        <dbReference type="SAM" id="MobiDB-lite"/>
    </source>
</evidence>
<gene>
    <name evidence="2" type="ORF">QYF61_008393</name>
</gene>
<proteinExistence type="predicted"/>